<reference evidence="1 2" key="1">
    <citation type="journal article" date="2012" name="Science">
        <title>The Paleozoic origin of enzymatic lignin decomposition reconstructed from 31 fungal genomes.</title>
        <authorList>
            <person name="Floudas D."/>
            <person name="Binder M."/>
            <person name="Riley R."/>
            <person name="Barry K."/>
            <person name="Blanchette R.A."/>
            <person name="Henrissat B."/>
            <person name="Martinez A.T."/>
            <person name="Otillar R."/>
            <person name="Spatafora J.W."/>
            <person name="Yadav J.S."/>
            <person name="Aerts A."/>
            <person name="Benoit I."/>
            <person name="Boyd A."/>
            <person name="Carlson A."/>
            <person name="Copeland A."/>
            <person name="Coutinho P.M."/>
            <person name="de Vries R.P."/>
            <person name="Ferreira P."/>
            <person name="Findley K."/>
            <person name="Foster B."/>
            <person name="Gaskell J."/>
            <person name="Glotzer D."/>
            <person name="Gorecki P."/>
            <person name="Heitman J."/>
            <person name="Hesse C."/>
            <person name="Hori C."/>
            <person name="Igarashi K."/>
            <person name="Jurgens J.A."/>
            <person name="Kallen N."/>
            <person name="Kersten P."/>
            <person name="Kohler A."/>
            <person name="Kuees U."/>
            <person name="Kumar T.K.A."/>
            <person name="Kuo A."/>
            <person name="LaButti K."/>
            <person name="Larrondo L.F."/>
            <person name="Lindquist E."/>
            <person name="Ling A."/>
            <person name="Lombard V."/>
            <person name="Lucas S."/>
            <person name="Lundell T."/>
            <person name="Martin R."/>
            <person name="McLaughlin D.J."/>
            <person name="Morgenstern I."/>
            <person name="Morin E."/>
            <person name="Murat C."/>
            <person name="Nagy L.G."/>
            <person name="Nolan M."/>
            <person name="Ohm R.A."/>
            <person name="Patyshakuliyeva A."/>
            <person name="Rokas A."/>
            <person name="Ruiz-Duenas F.J."/>
            <person name="Sabat G."/>
            <person name="Salamov A."/>
            <person name="Samejima M."/>
            <person name="Schmutz J."/>
            <person name="Slot J.C."/>
            <person name="St John F."/>
            <person name="Stenlid J."/>
            <person name="Sun H."/>
            <person name="Sun S."/>
            <person name="Syed K."/>
            <person name="Tsang A."/>
            <person name="Wiebenga A."/>
            <person name="Young D."/>
            <person name="Pisabarro A."/>
            <person name="Eastwood D.C."/>
            <person name="Martin F."/>
            <person name="Cullen D."/>
            <person name="Grigoriev I.V."/>
            <person name="Hibbett D.S."/>
        </authorList>
    </citation>
    <scope>NUCLEOTIDE SEQUENCE [LARGE SCALE GENOMIC DNA]</scope>
    <source>
        <strain evidence="1 2">LYAD-421 SS1</strain>
    </source>
</reference>
<accession>R7SJK1</accession>
<sequence>MALPAGIPTLEASRTKNLTRPDNVFCTTDLIESLRSCKTVPHLRPTRTDHFPIHTIFDLPLPSSAPTPHRNFRDVDWAAFDTALRAALQGSELPKEIRTKDDFDRTLSLLMQAINRAVEEEVPCSRPSPFSKRWWSKELAAMRKTKQRLGRIAHKH</sequence>
<dbReference type="OrthoDB" id="2830306at2759"/>
<name>R7SJK1_DICSQ</name>
<dbReference type="Proteomes" id="UP000053319">
    <property type="component" value="Unassembled WGS sequence"/>
</dbReference>
<dbReference type="RefSeq" id="XP_007370938.1">
    <property type="nucleotide sequence ID" value="XM_007370876.1"/>
</dbReference>
<dbReference type="HOGENOM" id="CLU_115679_0_0_1"/>
<dbReference type="AlphaFoldDB" id="R7SJK1"/>
<gene>
    <name evidence="1" type="ORF">DICSQDRAFT_71717</name>
</gene>
<dbReference type="GeneID" id="18843811"/>
<organism evidence="1 2">
    <name type="scientific">Dichomitus squalens (strain LYAD-421)</name>
    <name type="common">Western red white-rot fungus</name>
    <dbReference type="NCBI Taxonomy" id="732165"/>
    <lineage>
        <taxon>Eukaryota</taxon>
        <taxon>Fungi</taxon>
        <taxon>Dikarya</taxon>
        <taxon>Basidiomycota</taxon>
        <taxon>Agaricomycotina</taxon>
        <taxon>Agaricomycetes</taxon>
        <taxon>Polyporales</taxon>
        <taxon>Polyporaceae</taxon>
        <taxon>Dichomitus</taxon>
    </lineage>
</organism>
<evidence type="ECO:0000313" key="1">
    <source>
        <dbReference type="EMBL" id="EJF56324.1"/>
    </source>
</evidence>
<dbReference type="KEGG" id="dsq:DICSQDRAFT_71717"/>
<evidence type="ECO:0000313" key="2">
    <source>
        <dbReference type="Proteomes" id="UP000053319"/>
    </source>
</evidence>
<evidence type="ECO:0008006" key="3">
    <source>
        <dbReference type="Google" id="ProtNLM"/>
    </source>
</evidence>
<dbReference type="EMBL" id="JH719475">
    <property type="protein sequence ID" value="EJF56324.1"/>
    <property type="molecule type" value="Genomic_DNA"/>
</dbReference>
<proteinExistence type="predicted"/>
<dbReference type="OMA" id="PPKTDHF"/>
<protein>
    <recommendedName>
        <fullName evidence="3">Endonuclease/exonuclease/phosphatase domain-containing protein</fullName>
    </recommendedName>
</protein>